<evidence type="ECO:0000313" key="2">
    <source>
        <dbReference type="EMBL" id="KAF5332155.1"/>
    </source>
</evidence>
<feature type="region of interest" description="Disordered" evidence="1">
    <location>
        <begin position="501"/>
        <end position="627"/>
    </location>
</feature>
<proteinExistence type="predicted"/>
<dbReference type="GO" id="GO:0003714">
    <property type="term" value="F:transcription corepressor activity"/>
    <property type="evidence" value="ECO:0007669"/>
    <property type="project" value="InterPro"/>
</dbReference>
<sequence length="685" mass="71173">MCPAEAHYLSGGRRINVHRGFSGALASCLGGILEGSTLSLEPPAEIHLISLEADPLTYSLHCFLSQLDRYRRPSAGESTSSRPSPILDQPDGDRSRALEESALALDESESQSSHRSRHTGSRASDIRARRAWKDGGERGIPSWIESTNSFASSAIRSDERSSTPTQSRERSAAATTTDGGGGGVPEDAPSNEQQVAQRSRWQAVLLEAGGLSAALSEDSMRRLKYCLHWLQYATAHIDAQILILREFTASLQEYPPSAPPHARRPNPISQEHLRKLAEVRKDIVKTVREVVDVVSKYAGGALPEPARARVRGFVLKLPQRWASTAKAAGAAGVNGSVEERDSVTAAAAGAAGRRAGARRVVNRERGAGAALDVVVPPGSGRRSGASSAATSPAASPRLARGVLAPMTPVYMQSGHARLAAAENGGGGVNGEEGGGAGAGAGAAGGGAGVVSQGAAIVAAQRILSLATESLDMMRGVTGVVKDSLDRADLWVTRLRTVGLQRAAREGEGEGGEGEQIQTPRDAEGQQVPVPSDTERMHHRRGSSSQFSDDMYDDHDAVPPSPPFWNSASGSSSAWNESVPGTPAGSGAWTPPVLFGAQSGLSMGGGSMESGRSGLSGQGLEEVGGGKSPVFSIPIGRMTLASRGNTPRRGVVGLPGEEEGGMVQVVEGGAVDSDGVGVVEMEVDEV</sequence>
<evidence type="ECO:0008006" key="4">
    <source>
        <dbReference type="Google" id="ProtNLM"/>
    </source>
</evidence>
<feature type="compositionally biased region" description="Polar residues" evidence="1">
    <location>
        <begin position="144"/>
        <end position="155"/>
    </location>
</feature>
<feature type="region of interest" description="Disordered" evidence="1">
    <location>
        <begin position="373"/>
        <end position="396"/>
    </location>
</feature>
<reference evidence="2 3" key="1">
    <citation type="journal article" date="2020" name="ISME J.">
        <title>Uncovering the hidden diversity of litter-decomposition mechanisms in mushroom-forming fungi.</title>
        <authorList>
            <person name="Floudas D."/>
            <person name="Bentzer J."/>
            <person name="Ahren D."/>
            <person name="Johansson T."/>
            <person name="Persson P."/>
            <person name="Tunlid A."/>
        </authorList>
    </citation>
    <scope>NUCLEOTIDE SEQUENCE [LARGE SCALE GENOMIC DNA]</scope>
    <source>
        <strain evidence="2 3">CBS 175.51</strain>
    </source>
</reference>
<feature type="compositionally biased region" description="Low complexity" evidence="1">
    <location>
        <begin position="563"/>
        <end position="577"/>
    </location>
</feature>
<feature type="compositionally biased region" description="Basic and acidic residues" evidence="1">
    <location>
        <begin position="124"/>
        <end position="137"/>
    </location>
</feature>
<dbReference type="InterPro" id="IPR013927">
    <property type="entry name" value="TF_Opi1_Ccg-8"/>
</dbReference>
<feature type="compositionally biased region" description="Gly residues" evidence="1">
    <location>
        <begin position="601"/>
        <end position="626"/>
    </location>
</feature>
<dbReference type="GO" id="GO:0008654">
    <property type="term" value="P:phospholipid biosynthetic process"/>
    <property type="evidence" value="ECO:0007669"/>
    <property type="project" value="TreeGrafter"/>
</dbReference>
<feature type="compositionally biased region" description="Low complexity" evidence="1">
    <location>
        <begin position="376"/>
        <end position="396"/>
    </location>
</feature>
<keyword evidence="3" id="KW-1185">Reference proteome</keyword>
<dbReference type="PANTHER" id="PTHR38406:SF1">
    <property type="entry name" value="TRANSCRIPTIONAL REPRESSOR OPI1"/>
    <property type="match status" value="1"/>
</dbReference>
<dbReference type="Proteomes" id="UP000541558">
    <property type="component" value="Unassembled WGS sequence"/>
</dbReference>
<organism evidence="2 3">
    <name type="scientific">Ephemerocybe angulata</name>
    <dbReference type="NCBI Taxonomy" id="980116"/>
    <lineage>
        <taxon>Eukaryota</taxon>
        <taxon>Fungi</taxon>
        <taxon>Dikarya</taxon>
        <taxon>Basidiomycota</taxon>
        <taxon>Agaricomycotina</taxon>
        <taxon>Agaricomycetes</taxon>
        <taxon>Agaricomycetidae</taxon>
        <taxon>Agaricales</taxon>
        <taxon>Agaricineae</taxon>
        <taxon>Psathyrellaceae</taxon>
        <taxon>Ephemerocybe</taxon>
    </lineage>
</organism>
<dbReference type="GO" id="GO:0005783">
    <property type="term" value="C:endoplasmic reticulum"/>
    <property type="evidence" value="ECO:0007669"/>
    <property type="project" value="TreeGrafter"/>
</dbReference>
<dbReference type="EMBL" id="JAACJK010000111">
    <property type="protein sequence ID" value="KAF5332155.1"/>
    <property type="molecule type" value="Genomic_DNA"/>
</dbReference>
<evidence type="ECO:0000313" key="3">
    <source>
        <dbReference type="Proteomes" id="UP000541558"/>
    </source>
</evidence>
<dbReference type="Pfam" id="PF08618">
    <property type="entry name" value="Opi1"/>
    <property type="match status" value="1"/>
</dbReference>
<dbReference type="GO" id="GO:0005634">
    <property type="term" value="C:nucleus"/>
    <property type="evidence" value="ECO:0007669"/>
    <property type="project" value="TreeGrafter"/>
</dbReference>
<dbReference type="OrthoDB" id="2441642at2759"/>
<name>A0A8H5FCN1_9AGAR</name>
<dbReference type="GO" id="GO:0006357">
    <property type="term" value="P:regulation of transcription by RNA polymerase II"/>
    <property type="evidence" value="ECO:0007669"/>
    <property type="project" value="TreeGrafter"/>
</dbReference>
<dbReference type="AlphaFoldDB" id="A0A8H5FCN1"/>
<feature type="compositionally biased region" description="Low complexity" evidence="1">
    <location>
        <begin position="100"/>
        <end position="113"/>
    </location>
</feature>
<feature type="region of interest" description="Disordered" evidence="1">
    <location>
        <begin position="73"/>
        <end position="196"/>
    </location>
</feature>
<evidence type="ECO:0000256" key="1">
    <source>
        <dbReference type="SAM" id="MobiDB-lite"/>
    </source>
</evidence>
<comment type="caution">
    <text evidence="2">The sequence shown here is derived from an EMBL/GenBank/DDBJ whole genome shotgun (WGS) entry which is preliminary data.</text>
</comment>
<dbReference type="GO" id="GO:0030968">
    <property type="term" value="P:endoplasmic reticulum unfolded protein response"/>
    <property type="evidence" value="ECO:0007669"/>
    <property type="project" value="TreeGrafter"/>
</dbReference>
<gene>
    <name evidence="2" type="ORF">D9611_008095</name>
</gene>
<accession>A0A8H5FCN1</accession>
<feature type="compositionally biased region" description="Basic and acidic residues" evidence="1">
    <location>
        <begin position="156"/>
        <end position="171"/>
    </location>
</feature>
<protein>
    <recommendedName>
        <fullName evidence="4">Opi1-domain-containing protein</fullName>
    </recommendedName>
</protein>
<dbReference type="PANTHER" id="PTHR38406">
    <property type="entry name" value="TRANSCRIPTIONAL REPRESSOR OPI1"/>
    <property type="match status" value="1"/>
</dbReference>